<sequence length="123" mass="13860">MFKKNTLITVFTILIIGGGYLIFRYYFLGNPRLILENVGTTDIQNIEVAVSGNSYLIEKITKGKRKTVRIDPLTDSDIKLIMKSGNDTLTIPIYLDRASTGGYIQAKITSDSLIDFKYKRGFL</sequence>
<organism evidence="2 3">
    <name type="scientific">Fodinibius salsisoli</name>
    <dbReference type="NCBI Taxonomy" id="2820877"/>
    <lineage>
        <taxon>Bacteria</taxon>
        <taxon>Pseudomonadati</taxon>
        <taxon>Balneolota</taxon>
        <taxon>Balneolia</taxon>
        <taxon>Balneolales</taxon>
        <taxon>Balneolaceae</taxon>
        <taxon>Fodinibius</taxon>
    </lineage>
</organism>
<evidence type="ECO:0000313" key="3">
    <source>
        <dbReference type="Proteomes" id="UP001207918"/>
    </source>
</evidence>
<evidence type="ECO:0000256" key="1">
    <source>
        <dbReference type="SAM" id="Phobius"/>
    </source>
</evidence>
<reference evidence="2 3" key="1">
    <citation type="submission" date="2021-03" db="EMBL/GenBank/DDBJ databases">
        <title>Aliifodinibius sp. nov., a new bacterium isolated from saline soil.</title>
        <authorList>
            <person name="Galisteo C."/>
            <person name="De La Haba R."/>
            <person name="Sanchez-Porro C."/>
            <person name="Ventosa A."/>
        </authorList>
    </citation>
    <scope>NUCLEOTIDE SEQUENCE [LARGE SCALE GENOMIC DNA]</scope>
    <source>
        <strain evidence="2 3">1BSP15-2V2</strain>
    </source>
</reference>
<feature type="transmembrane region" description="Helical" evidence="1">
    <location>
        <begin position="6"/>
        <end position="27"/>
    </location>
</feature>
<name>A0ABT3PM01_9BACT</name>
<evidence type="ECO:0000313" key="2">
    <source>
        <dbReference type="EMBL" id="MCW9706983.1"/>
    </source>
</evidence>
<dbReference type="RefSeq" id="WP_265765737.1">
    <property type="nucleotide sequence ID" value="NZ_JAGGJA010000005.1"/>
</dbReference>
<accession>A0ABT3PM01</accession>
<evidence type="ECO:0008006" key="4">
    <source>
        <dbReference type="Google" id="ProtNLM"/>
    </source>
</evidence>
<keyword evidence="1" id="KW-0812">Transmembrane</keyword>
<gene>
    <name evidence="2" type="ORF">J6I44_08950</name>
</gene>
<dbReference type="Proteomes" id="UP001207918">
    <property type="component" value="Unassembled WGS sequence"/>
</dbReference>
<keyword evidence="1" id="KW-1133">Transmembrane helix</keyword>
<protein>
    <recommendedName>
        <fullName evidence="4">Auto-transporter adhesin head GIN domain-containing protein</fullName>
    </recommendedName>
</protein>
<comment type="caution">
    <text evidence="2">The sequence shown here is derived from an EMBL/GenBank/DDBJ whole genome shotgun (WGS) entry which is preliminary data.</text>
</comment>
<keyword evidence="3" id="KW-1185">Reference proteome</keyword>
<dbReference type="EMBL" id="JAGGJA010000005">
    <property type="protein sequence ID" value="MCW9706983.1"/>
    <property type="molecule type" value="Genomic_DNA"/>
</dbReference>
<keyword evidence="1" id="KW-0472">Membrane</keyword>
<proteinExistence type="predicted"/>